<protein>
    <submittedName>
        <fullName evidence="2">Lipoprotein, putative</fullName>
    </submittedName>
</protein>
<name>A1ZSW2_MICM2</name>
<dbReference type="SUPFAM" id="SSF53335">
    <property type="entry name" value="S-adenosyl-L-methionine-dependent methyltransferases"/>
    <property type="match status" value="1"/>
</dbReference>
<feature type="domain" description="Methyltransferase type 12" evidence="1">
    <location>
        <begin position="57"/>
        <end position="163"/>
    </location>
</feature>
<dbReference type="RefSeq" id="WP_002700788.1">
    <property type="nucleotide sequence ID" value="NZ_AAWS01000033.1"/>
</dbReference>
<evidence type="ECO:0000313" key="3">
    <source>
        <dbReference type="Proteomes" id="UP000004095"/>
    </source>
</evidence>
<evidence type="ECO:0000313" key="2">
    <source>
        <dbReference type="EMBL" id="EAY26526.1"/>
    </source>
</evidence>
<dbReference type="PROSITE" id="PS51257">
    <property type="entry name" value="PROKAR_LIPOPROTEIN"/>
    <property type="match status" value="1"/>
</dbReference>
<gene>
    <name evidence="2" type="ORF">M23134_01696</name>
</gene>
<keyword evidence="3" id="KW-1185">Reference proteome</keyword>
<dbReference type="OrthoDB" id="946519at2"/>
<dbReference type="eggNOG" id="COG2230">
    <property type="taxonomic scope" value="Bacteria"/>
</dbReference>
<dbReference type="AlphaFoldDB" id="A1ZSW2"/>
<sequence>MKAYTLALCTCMGWFTACSPKTKPYKCGAVLSQKQIKKSFAPLVKILGLKPGTTFADIGASGGAYSVMISTLTKGVTYYIQDIDTTCLNRQELDKVLAYYSQQSGVSLPKQNTYHLTIGGLRQTNLPTQTFDVIYTNATFHAFRYKKEMIADIYQKLKPGGYLFIRDGLATSDSPQNCPDKNCNAPFVQEKDLLTIVQSCRFRLIEKNKNFSGYPIFKFQKDG</sequence>
<accession>A1ZSW2</accession>
<organism evidence="2 3">
    <name type="scientific">Microscilla marina ATCC 23134</name>
    <dbReference type="NCBI Taxonomy" id="313606"/>
    <lineage>
        <taxon>Bacteria</taxon>
        <taxon>Pseudomonadati</taxon>
        <taxon>Bacteroidota</taxon>
        <taxon>Cytophagia</taxon>
        <taxon>Cytophagales</taxon>
        <taxon>Microscillaceae</taxon>
        <taxon>Microscilla</taxon>
    </lineage>
</organism>
<evidence type="ECO:0000259" key="1">
    <source>
        <dbReference type="Pfam" id="PF08242"/>
    </source>
</evidence>
<dbReference type="Proteomes" id="UP000004095">
    <property type="component" value="Unassembled WGS sequence"/>
</dbReference>
<comment type="caution">
    <text evidence="2">The sequence shown here is derived from an EMBL/GenBank/DDBJ whole genome shotgun (WGS) entry which is preliminary data.</text>
</comment>
<keyword evidence="2" id="KW-0449">Lipoprotein</keyword>
<dbReference type="InterPro" id="IPR013217">
    <property type="entry name" value="Methyltransf_12"/>
</dbReference>
<dbReference type="Gene3D" id="3.40.50.150">
    <property type="entry name" value="Vaccinia Virus protein VP39"/>
    <property type="match status" value="1"/>
</dbReference>
<proteinExistence type="predicted"/>
<dbReference type="CDD" id="cd02440">
    <property type="entry name" value="AdoMet_MTases"/>
    <property type="match status" value="1"/>
</dbReference>
<reference evidence="2 3" key="1">
    <citation type="submission" date="2007-01" db="EMBL/GenBank/DDBJ databases">
        <authorList>
            <person name="Haygood M."/>
            <person name="Podell S."/>
            <person name="Anderson C."/>
            <person name="Hopkinson B."/>
            <person name="Roe K."/>
            <person name="Barbeau K."/>
            <person name="Gaasterland T."/>
            <person name="Ferriera S."/>
            <person name="Johnson J."/>
            <person name="Kravitz S."/>
            <person name="Beeson K."/>
            <person name="Sutton G."/>
            <person name="Rogers Y.-H."/>
            <person name="Friedman R."/>
            <person name="Frazier M."/>
            <person name="Venter J.C."/>
        </authorList>
    </citation>
    <scope>NUCLEOTIDE SEQUENCE [LARGE SCALE GENOMIC DNA]</scope>
    <source>
        <strain evidence="2 3">ATCC 23134</strain>
    </source>
</reference>
<dbReference type="EMBL" id="AAWS01000033">
    <property type="protein sequence ID" value="EAY26526.1"/>
    <property type="molecule type" value="Genomic_DNA"/>
</dbReference>
<dbReference type="Pfam" id="PF08242">
    <property type="entry name" value="Methyltransf_12"/>
    <property type="match status" value="1"/>
</dbReference>
<dbReference type="InterPro" id="IPR029063">
    <property type="entry name" value="SAM-dependent_MTases_sf"/>
</dbReference>